<dbReference type="GO" id="GO:0008528">
    <property type="term" value="F:G protein-coupled peptide receptor activity"/>
    <property type="evidence" value="ECO:0007669"/>
    <property type="project" value="InterPro"/>
</dbReference>
<dbReference type="PROSITE" id="PS50262">
    <property type="entry name" value="G_PROTEIN_RECEP_F1_2"/>
    <property type="match status" value="1"/>
</dbReference>
<dbReference type="Gene3D" id="1.20.1070.10">
    <property type="entry name" value="Rhodopsin 7-helix transmembrane proteins"/>
    <property type="match status" value="1"/>
</dbReference>
<dbReference type="WBParaSite" id="maker-PairedContig_3654-snap-gene-0.3-mRNA-1">
    <property type="protein sequence ID" value="maker-PairedContig_3654-snap-gene-0.3-mRNA-1"/>
    <property type="gene ID" value="maker-PairedContig_3654-snap-gene-0.3"/>
</dbReference>
<dbReference type="Pfam" id="PF10324">
    <property type="entry name" value="7TM_GPCR_Srw"/>
    <property type="match status" value="1"/>
</dbReference>
<feature type="transmembrane region" description="Helical" evidence="5">
    <location>
        <begin position="192"/>
        <end position="215"/>
    </location>
</feature>
<evidence type="ECO:0000313" key="7">
    <source>
        <dbReference type="WBParaSite" id="maker-PairedContig_3654-snap-gene-0.3-mRNA-1"/>
    </source>
</evidence>
<dbReference type="PANTHER" id="PTHR46273">
    <property type="entry name" value="MYOSUPPRESSIN RECEPTOR 1, ISOFORM B-RELATED"/>
    <property type="match status" value="1"/>
</dbReference>
<keyword evidence="4 5" id="KW-0472">Membrane</keyword>
<evidence type="ECO:0000256" key="3">
    <source>
        <dbReference type="ARBA" id="ARBA00022989"/>
    </source>
</evidence>
<keyword evidence="3 5" id="KW-1133">Transmembrane helix</keyword>
<evidence type="ECO:0000256" key="4">
    <source>
        <dbReference type="ARBA" id="ARBA00023136"/>
    </source>
</evidence>
<dbReference type="InterPro" id="IPR017452">
    <property type="entry name" value="GPCR_Rhodpsn_7TM"/>
</dbReference>
<organism evidence="7">
    <name type="scientific">Wuchereria bancrofti</name>
    <dbReference type="NCBI Taxonomy" id="6293"/>
    <lineage>
        <taxon>Eukaryota</taxon>
        <taxon>Metazoa</taxon>
        <taxon>Ecdysozoa</taxon>
        <taxon>Nematoda</taxon>
        <taxon>Chromadorea</taxon>
        <taxon>Rhabditida</taxon>
        <taxon>Spirurina</taxon>
        <taxon>Spiruromorpha</taxon>
        <taxon>Filarioidea</taxon>
        <taxon>Onchocercidae</taxon>
        <taxon>Wuchereria</taxon>
    </lineage>
</organism>
<dbReference type="InterPro" id="IPR053219">
    <property type="entry name" value="GPCR_Dmsr-1"/>
</dbReference>
<keyword evidence="2 5" id="KW-0812">Transmembrane</keyword>
<dbReference type="GO" id="GO:0005886">
    <property type="term" value="C:plasma membrane"/>
    <property type="evidence" value="ECO:0007669"/>
    <property type="project" value="TreeGrafter"/>
</dbReference>
<feature type="domain" description="G-protein coupled receptors family 1 profile" evidence="6">
    <location>
        <begin position="47"/>
        <end position="251"/>
    </location>
</feature>
<dbReference type="SUPFAM" id="SSF81321">
    <property type="entry name" value="Family A G protein-coupled receptor-like"/>
    <property type="match status" value="1"/>
</dbReference>
<feature type="transmembrane region" description="Helical" evidence="5">
    <location>
        <begin position="145"/>
        <end position="171"/>
    </location>
</feature>
<feature type="transmembrane region" description="Helical" evidence="5">
    <location>
        <begin position="235"/>
        <end position="254"/>
    </location>
</feature>
<reference evidence="7" key="1">
    <citation type="submission" date="2016-11" db="UniProtKB">
        <authorList>
            <consortium name="WormBaseParasite"/>
        </authorList>
    </citation>
    <scope>IDENTIFICATION</scope>
    <source>
        <strain evidence="7">pt0022</strain>
    </source>
</reference>
<protein>
    <submittedName>
        <fullName evidence="7">G_PROTEIN_RECEP_F1_2 domain-containing protein</fullName>
    </submittedName>
</protein>
<proteinExistence type="predicted"/>
<evidence type="ECO:0000256" key="5">
    <source>
        <dbReference type="SAM" id="Phobius"/>
    </source>
</evidence>
<sequence length="283" mass="32180">TQVALCANFFYSSLFKYLSDNIFLSTIEVQTKLRSVSVNASVVLYMSGVFHIITLSIIRFISLNQLFKTKFTKLWFNYTKCLRIIMLINIGAILLCIPFFFNSEVREVTSHWKCSVLSSSKSSLSAHELSFTNLASNTALGRINFWLLGIICKFIPCAIMIVMTVLLVQKLRQIQLLSIRFTSPIREKRRRCITYIIMIIMINFVIVEVPQGIILVLSSVQGGASFAGSELLGDLFDILSLLNSCVTFGLFCSMSSRLRHAFARGFFPFSRKFFQQIIHSLQI</sequence>
<name>A0A1I8ENZ2_WUCBA</name>
<comment type="subcellular location">
    <subcellularLocation>
        <location evidence="1">Membrane</location>
    </subcellularLocation>
</comment>
<evidence type="ECO:0000256" key="1">
    <source>
        <dbReference type="ARBA" id="ARBA00004370"/>
    </source>
</evidence>
<evidence type="ECO:0000256" key="2">
    <source>
        <dbReference type="ARBA" id="ARBA00022692"/>
    </source>
</evidence>
<evidence type="ECO:0000259" key="6">
    <source>
        <dbReference type="PROSITE" id="PS50262"/>
    </source>
</evidence>
<dbReference type="PANTHER" id="PTHR46273:SF11">
    <property type="entry name" value="G-PROTEIN COUPLED RECEPTORS FAMILY 1 PROFILE DOMAIN-CONTAINING PROTEIN"/>
    <property type="match status" value="1"/>
</dbReference>
<dbReference type="STRING" id="6293.A0A1I8ENZ2"/>
<dbReference type="AlphaFoldDB" id="A0A1I8ENZ2"/>
<accession>A0A1I8ENZ2</accession>
<feature type="transmembrane region" description="Helical" evidence="5">
    <location>
        <begin position="81"/>
        <end position="101"/>
    </location>
</feature>
<dbReference type="InterPro" id="IPR019427">
    <property type="entry name" value="7TM_GPCR_serpentine_rcpt_Srw"/>
</dbReference>
<feature type="transmembrane region" description="Helical" evidence="5">
    <location>
        <begin position="42"/>
        <end position="61"/>
    </location>
</feature>